<dbReference type="Proteomes" id="UP000824204">
    <property type="component" value="Unassembled WGS sequence"/>
</dbReference>
<evidence type="ECO:0000313" key="9">
    <source>
        <dbReference type="EMBL" id="HIX07560.1"/>
    </source>
</evidence>
<evidence type="ECO:0000256" key="7">
    <source>
        <dbReference type="ARBA" id="ARBA00023136"/>
    </source>
</evidence>
<feature type="transmembrane region" description="Helical" evidence="8">
    <location>
        <begin position="376"/>
        <end position="398"/>
    </location>
</feature>
<accession>A0A9D1V7H8</accession>
<name>A0A9D1V7H8_9FIRM</name>
<feature type="transmembrane region" description="Helical" evidence="8">
    <location>
        <begin position="232"/>
        <end position="251"/>
    </location>
</feature>
<reference evidence="9" key="2">
    <citation type="submission" date="2021-04" db="EMBL/GenBank/DDBJ databases">
        <authorList>
            <person name="Gilroy R."/>
        </authorList>
    </citation>
    <scope>NUCLEOTIDE SEQUENCE</scope>
    <source>
        <strain evidence="9">811</strain>
    </source>
</reference>
<feature type="transmembrane region" description="Helical" evidence="8">
    <location>
        <begin position="12"/>
        <end position="33"/>
    </location>
</feature>
<evidence type="ECO:0000256" key="8">
    <source>
        <dbReference type="SAM" id="Phobius"/>
    </source>
</evidence>
<dbReference type="PANTHER" id="PTHR32024">
    <property type="entry name" value="TRK SYSTEM POTASSIUM UPTAKE PROTEIN TRKG-RELATED"/>
    <property type="match status" value="1"/>
</dbReference>
<evidence type="ECO:0000313" key="10">
    <source>
        <dbReference type="Proteomes" id="UP000824204"/>
    </source>
</evidence>
<keyword evidence="2" id="KW-0813">Transport</keyword>
<evidence type="ECO:0000256" key="1">
    <source>
        <dbReference type="ARBA" id="ARBA00004651"/>
    </source>
</evidence>
<evidence type="ECO:0000256" key="3">
    <source>
        <dbReference type="ARBA" id="ARBA00022475"/>
    </source>
</evidence>
<dbReference type="EMBL" id="DXFX01000048">
    <property type="protein sequence ID" value="HIX07560.1"/>
    <property type="molecule type" value="Genomic_DNA"/>
</dbReference>
<protein>
    <submittedName>
        <fullName evidence="9">Trk family potassium uptake protein</fullName>
    </submittedName>
</protein>
<comment type="subcellular location">
    <subcellularLocation>
        <location evidence="1">Cell membrane</location>
        <topology evidence="1">Multi-pass membrane protein</topology>
    </subcellularLocation>
</comment>
<dbReference type="PANTHER" id="PTHR32024:SF1">
    <property type="entry name" value="KTR SYSTEM POTASSIUM UPTAKE PROTEIN B"/>
    <property type="match status" value="1"/>
</dbReference>
<keyword evidence="3" id="KW-1003">Cell membrane</keyword>
<keyword evidence="6" id="KW-0406">Ion transport</keyword>
<feature type="transmembrane region" description="Helical" evidence="8">
    <location>
        <begin position="45"/>
        <end position="67"/>
    </location>
</feature>
<organism evidence="9 10">
    <name type="scientific">Candidatus Borkfalkia faecipullorum</name>
    <dbReference type="NCBI Taxonomy" id="2838510"/>
    <lineage>
        <taxon>Bacteria</taxon>
        <taxon>Bacillati</taxon>
        <taxon>Bacillota</taxon>
        <taxon>Clostridia</taxon>
        <taxon>Christensenellales</taxon>
        <taxon>Christensenellaceae</taxon>
        <taxon>Candidatus Borkfalkia</taxon>
    </lineage>
</organism>
<keyword evidence="4 8" id="KW-0812">Transmembrane</keyword>
<evidence type="ECO:0000256" key="4">
    <source>
        <dbReference type="ARBA" id="ARBA00022692"/>
    </source>
</evidence>
<feature type="transmembrane region" description="Helical" evidence="8">
    <location>
        <begin position="124"/>
        <end position="145"/>
    </location>
</feature>
<dbReference type="GO" id="GO:0030001">
    <property type="term" value="P:metal ion transport"/>
    <property type="evidence" value="ECO:0007669"/>
    <property type="project" value="UniProtKB-ARBA"/>
</dbReference>
<gene>
    <name evidence="9" type="ORF">H9741_03750</name>
</gene>
<evidence type="ECO:0000256" key="5">
    <source>
        <dbReference type="ARBA" id="ARBA00022989"/>
    </source>
</evidence>
<evidence type="ECO:0000256" key="6">
    <source>
        <dbReference type="ARBA" id="ARBA00023065"/>
    </source>
</evidence>
<comment type="caution">
    <text evidence="9">The sequence shown here is derived from an EMBL/GenBank/DDBJ whole genome shotgun (WGS) entry which is preliminary data.</text>
</comment>
<feature type="transmembrane region" description="Helical" evidence="8">
    <location>
        <begin position="349"/>
        <end position="370"/>
    </location>
</feature>
<dbReference type="Pfam" id="PF02386">
    <property type="entry name" value="TrkH"/>
    <property type="match status" value="1"/>
</dbReference>
<sequence>MQRKIRMTPVRLLVLGYLVIILVGAILLVLPFSSKMDGGAPFMEAFFTAVSASCVTGLVLQDTYAYWSGFGQAVILVLIQMGGIGFMTVVFAFFRLGGKKIGLKERTFMQESVNAPALGGMMRLTMTILIGTLIFEFLGAVVLCFRFVPDFGWGKGIWFAVFTSVSSFCNAGFDLMGAAGVEFASLTAYSGDPIICLTVPFLIIVGGLGFFVWDDLKEHKFHFRTYALHTKLVLVTTAALIVVPTILFIIAENELPWQERIFSSFFTAVSPRTAGFNVLPLSGEGSVKEVVIFVTICLMFVGGSSGSTAGGIKTNTFATLLLALVSLLRGKRSVECFGRRIDEENVKNASQFVTLYLLFAVVGVVLICLFEQNNQAVPSLTSVVFEVISAIGTVGLTLGITPNLCIGSEIVLAVLMYLGRVGCLTFMLSLRTPSTPAAALPLEKVRIG</sequence>
<dbReference type="InterPro" id="IPR003445">
    <property type="entry name" value="Cat_transpt"/>
</dbReference>
<dbReference type="GO" id="GO:0005886">
    <property type="term" value="C:plasma membrane"/>
    <property type="evidence" value="ECO:0007669"/>
    <property type="project" value="UniProtKB-SubCell"/>
</dbReference>
<feature type="transmembrane region" description="Helical" evidence="8">
    <location>
        <begin position="157"/>
        <end position="179"/>
    </location>
</feature>
<feature type="transmembrane region" description="Helical" evidence="8">
    <location>
        <begin position="74"/>
        <end position="94"/>
    </location>
</feature>
<feature type="transmembrane region" description="Helical" evidence="8">
    <location>
        <begin position="191"/>
        <end position="212"/>
    </location>
</feature>
<proteinExistence type="predicted"/>
<keyword evidence="7 8" id="KW-0472">Membrane</keyword>
<evidence type="ECO:0000256" key="2">
    <source>
        <dbReference type="ARBA" id="ARBA00022448"/>
    </source>
</evidence>
<dbReference type="AlphaFoldDB" id="A0A9D1V7H8"/>
<keyword evidence="5 8" id="KW-1133">Transmembrane helix</keyword>
<feature type="transmembrane region" description="Helical" evidence="8">
    <location>
        <begin position="410"/>
        <end position="430"/>
    </location>
</feature>
<dbReference type="GO" id="GO:0008324">
    <property type="term" value="F:monoatomic cation transmembrane transporter activity"/>
    <property type="evidence" value="ECO:0007669"/>
    <property type="project" value="InterPro"/>
</dbReference>
<reference evidence="9" key="1">
    <citation type="journal article" date="2021" name="PeerJ">
        <title>Extensive microbial diversity within the chicken gut microbiome revealed by metagenomics and culture.</title>
        <authorList>
            <person name="Gilroy R."/>
            <person name="Ravi A."/>
            <person name="Getino M."/>
            <person name="Pursley I."/>
            <person name="Horton D.L."/>
            <person name="Alikhan N.F."/>
            <person name="Baker D."/>
            <person name="Gharbi K."/>
            <person name="Hall N."/>
            <person name="Watson M."/>
            <person name="Adriaenssens E.M."/>
            <person name="Foster-Nyarko E."/>
            <person name="Jarju S."/>
            <person name="Secka A."/>
            <person name="Antonio M."/>
            <person name="Oren A."/>
            <person name="Chaudhuri R.R."/>
            <person name="La Ragione R."/>
            <person name="Hildebrand F."/>
            <person name="Pallen M.J."/>
        </authorList>
    </citation>
    <scope>NUCLEOTIDE SEQUENCE</scope>
    <source>
        <strain evidence="9">811</strain>
    </source>
</reference>